<dbReference type="GO" id="GO:0005737">
    <property type="term" value="C:cytoplasm"/>
    <property type="evidence" value="ECO:0007669"/>
    <property type="project" value="UniProtKB-SubCell"/>
</dbReference>
<dbReference type="AlphaFoldDB" id="A0A7G5EHU1"/>
<dbReference type="EC" id="3.1.11.6" evidence="5"/>
<dbReference type="RefSeq" id="WP_182322383.1">
    <property type="nucleotide sequence ID" value="NZ_CP058554.1"/>
</dbReference>
<sequence length="453" mass="48881">MDTSPHPSPSSVSPASSPSARIWEVGALCRAVADALAARFNPVEVRGELSGFSRAASGHCYFNLKDANGQVRCAMFRRSAQALDFNPRDGELVEVVGKLGVYEQRGDLQLIVEGMRRAGQGALFEQFLRLKAQLESEGLFDTDRKRALPLMPRGVGIVTSLGAAALHDVVTALRRRVPHLPVVLVPALVQGAQAAPSMVVALQKLYRMAEAQIAYDAGLGIDAPAVAIDTILLVRGGGSLEDLWAFNDEQLARTVVQSPVPLVSGVGHETDFTIADFCADLRAPTPTAAAELVCQPGDVWLGALDLMEQRLADGVQRHLDRQLQRLDMAARQIGRPSGSVHGQQQLLDRLGRRLQAAAQSQLHSQDKRVQHLASVFPVGTARHLERSEQRLAQLHARLELLNPRQVLSRGYALLTDMQGQVVSAVTQATPGKALHAELADGSVDVVVTQRLLV</sequence>
<dbReference type="PANTHER" id="PTHR30008:SF0">
    <property type="entry name" value="EXODEOXYRIBONUCLEASE 7 LARGE SUBUNIT"/>
    <property type="match status" value="1"/>
</dbReference>
<evidence type="ECO:0000259" key="8">
    <source>
        <dbReference type="Pfam" id="PF13742"/>
    </source>
</evidence>
<dbReference type="Pfam" id="PF13742">
    <property type="entry name" value="tRNA_anti_2"/>
    <property type="match status" value="1"/>
</dbReference>
<evidence type="ECO:0000259" key="7">
    <source>
        <dbReference type="Pfam" id="PF02601"/>
    </source>
</evidence>
<keyword evidence="10" id="KW-1185">Reference proteome</keyword>
<dbReference type="EMBL" id="CP058554">
    <property type="protein sequence ID" value="QMV73566.1"/>
    <property type="molecule type" value="Genomic_DNA"/>
</dbReference>
<dbReference type="KEGG" id="cpis:HS961_12420"/>
<evidence type="ECO:0000256" key="4">
    <source>
        <dbReference type="ARBA" id="ARBA00022839"/>
    </source>
</evidence>
<feature type="domain" description="Exonuclease VII large subunit C-terminal" evidence="7">
    <location>
        <begin position="139"/>
        <end position="445"/>
    </location>
</feature>
<dbReference type="PANTHER" id="PTHR30008">
    <property type="entry name" value="EXODEOXYRIBONUCLEASE 7 LARGE SUBUNIT"/>
    <property type="match status" value="1"/>
</dbReference>
<evidence type="ECO:0000313" key="10">
    <source>
        <dbReference type="Proteomes" id="UP000515240"/>
    </source>
</evidence>
<dbReference type="InterPro" id="IPR003753">
    <property type="entry name" value="Exonuc_VII_L"/>
</dbReference>
<dbReference type="InterPro" id="IPR020579">
    <property type="entry name" value="Exonuc_VII_lsu_C"/>
</dbReference>
<gene>
    <name evidence="5 9" type="primary">xseA</name>
    <name evidence="9" type="ORF">HS961_12420</name>
</gene>
<keyword evidence="2 5" id="KW-0540">Nuclease</keyword>
<accession>A0A7G5EHU1</accession>
<comment type="subcellular location">
    <subcellularLocation>
        <location evidence="5 6">Cytoplasm</location>
    </subcellularLocation>
</comment>
<dbReference type="HAMAP" id="MF_00378">
    <property type="entry name" value="Exonuc_7_L"/>
    <property type="match status" value="1"/>
</dbReference>
<evidence type="ECO:0000256" key="2">
    <source>
        <dbReference type="ARBA" id="ARBA00022722"/>
    </source>
</evidence>
<keyword evidence="3 5" id="KW-0378">Hydrolase</keyword>
<evidence type="ECO:0000313" key="9">
    <source>
        <dbReference type="EMBL" id="QMV73566.1"/>
    </source>
</evidence>
<dbReference type="Pfam" id="PF02601">
    <property type="entry name" value="Exonuc_VII_L"/>
    <property type="match status" value="1"/>
</dbReference>
<dbReference type="InterPro" id="IPR025824">
    <property type="entry name" value="OB-fold_nuc-bd_dom"/>
</dbReference>
<evidence type="ECO:0000256" key="5">
    <source>
        <dbReference type="HAMAP-Rule" id="MF_00378"/>
    </source>
</evidence>
<organism evidence="9 10">
    <name type="scientific">Comamonas piscis</name>
    <dbReference type="NCBI Taxonomy" id="1562974"/>
    <lineage>
        <taxon>Bacteria</taxon>
        <taxon>Pseudomonadati</taxon>
        <taxon>Pseudomonadota</taxon>
        <taxon>Betaproteobacteria</taxon>
        <taxon>Burkholderiales</taxon>
        <taxon>Comamonadaceae</taxon>
        <taxon>Comamonas</taxon>
    </lineage>
</organism>
<protein>
    <recommendedName>
        <fullName evidence="5">Exodeoxyribonuclease 7 large subunit</fullName>
        <ecNumber evidence="5">3.1.11.6</ecNumber>
    </recommendedName>
    <alternativeName>
        <fullName evidence="5">Exodeoxyribonuclease VII large subunit</fullName>
        <shortName evidence="5">Exonuclease VII large subunit</shortName>
    </alternativeName>
</protein>
<dbReference type="Proteomes" id="UP000515240">
    <property type="component" value="Chromosome"/>
</dbReference>
<dbReference type="NCBIfam" id="TIGR00237">
    <property type="entry name" value="xseA"/>
    <property type="match status" value="1"/>
</dbReference>
<proteinExistence type="inferred from homology"/>
<evidence type="ECO:0000256" key="3">
    <source>
        <dbReference type="ARBA" id="ARBA00022801"/>
    </source>
</evidence>
<keyword evidence="4 5" id="KW-0269">Exonuclease</keyword>
<dbReference type="GO" id="GO:0008855">
    <property type="term" value="F:exodeoxyribonuclease VII activity"/>
    <property type="evidence" value="ECO:0007669"/>
    <property type="project" value="UniProtKB-UniRule"/>
</dbReference>
<dbReference type="GO" id="GO:0003676">
    <property type="term" value="F:nucleic acid binding"/>
    <property type="evidence" value="ECO:0007669"/>
    <property type="project" value="InterPro"/>
</dbReference>
<comment type="catalytic activity">
    <reaction evidence="5 6">
        <text>Exonucleolytic cleavage in either 5'- to 3'- or 3'- to 5'-direction to yield nucleoside 5'-phosphates.</text>
        <dbReference type="EC" id="3.1.11.6"/>
    </reaction>
</comment>
<comment type="subunit">
    <text evidence="5">Heterooligomer composed of large and small subunits.</text>
</comment>
<dbReference type="CDD" id="cd04489">
    <property type="entry name" value="ExoVII_LU_OBF"/>
    <property type="match status" value="1"/>
</dbReference>
<name>A0A7G5EHU1_9BURK</name>
<reference evidence="9 10" key="1">
    <citation type="journal article" date="2020" name="G3 (Bethesda)">
        <title>CeMbio - The Caenorhabditis elegans Microbiome Resource.</title>
        <authorList>
            <person name="Dirksen P."/>
            <person name="Assie A."/>
            <person name="Zimmermann J."/>
            <person name="Zhang F."/>
            <person name="Tietje A.M."/>
            <person name="Marsh S.A."/>
            <person name="Felix M.A."/>
            <person name="Shapira M."/>
            <person name="Kaleta C."/>
            <person name="Schulenburg H."/>
            <person name="Samuel B."/>
        </authorList>
    </citation>
    <scope>NUCLEOTIDE SEQUENCE [LARGE SCALE GENOMIC DNA]</scope>
    <source>
        <strain evidence="9 10">BIGb0172</strain>
    </source>
</reference>
<evidence type="ECO:0000256" key="6">
    <source>
        <dbReference type="RuleBase" id="RU004355"/>
    </source>
</evidence>
<dbReference type="GO" id="GO:0006308">
    <property type="term" value="P:DNA catabolic process"/>
    <property type="evidence" value="ECO:0007669"/>
    <property type="project" value="UniProtKB-UniRule"/>
</dbReference>
<comment type="function">
    <text evidence="5">Bidirectionally degrades single-stranded DNA into large acid-insoluble oligonucleotides, which are then degraded further into small acid-soluble oligonucleotides.</text>
</comment>
<keyword evidence="1 5" id="KW-0963">Cytoplasm</keyword>
<comment type="similarity">
    <text evidence="5 6">Belongs to the XseA family.</text>
</comment>
<feature type="domain" description="OB-fold nucleic acid binding" evidence="8">
    <location>
        <begin position="24"/>
        <end position="116"/>
    </location>
</feature>
<evidence type="ECO:0000256" key="1">
    <source>
        <dbReference type="ARBA" id="ARBA00022490"/>
    </source>
</evidence>
<dbReference type="GO" id="GO:0009318">
    <property type="term" value="C:exodeoxyribonuclease VII complex"/>
    <property type="evidence" value="ECO:0007669"/>
    <property type="project" value="UniProtKB-UniRule"/>
</dbReference>